<feature type="disulfide bond" evidence="10">
    <location>
        <begin position="2009"/>
        <end position="2018"/>
    </location>
</feature>
<feature type="domain" description="EGF-like" evidence="12">
    <location>
        <begin position="1523"/>
        <end position="1561"/>
    </location>
</feature>
<keyword evidence="16" id="KW-1185">Reference proteome</keyword>
<keyword evidence="5" id="KW-0732">Signal</keyword>
<reference evidence="15" key="1">
    <citation type="journal article" date="2021" name="Genome Biol. Evol.">
        <title>A High-Quality Reference Genome for a Parasitic Bivalve with Doubly Uniparental Inheritance (Bivalvia: Unionida).</title>
        <authorList>
            <person name="Smith C.H."/>
        </authorList>
    </citation>
    <scope>NUCLEOTIDE SEQUENCE</scope>
    <source>
        <strain evidence="15">CHS0354</strain>
    </source>
</reference>
<feature type="disulfide bond" evidence="10">
    <location>
        <begin position="1971"/>
        <end position="1980"/>
    </location>
</feature>
<dbReference type="Proteomes" id="UP001195483">
    <property type="component" value="Unassembled WGS sequence"/>
</dbReference>
<feature type="domain" description="EGF-like" evidence="12">
    <location>
        <begin position="1983"/>
        <end position="2019"/>
    </location>
</feature>
<dbReference type="Pfam" id="PF07645">
    <property type="entry name" value="EGF_CA"/>
    <property type="match status" value="17"/>
</dbReference>
<feature type="disulfide bond" evidence="10">
    <location>
        <begin position="46"/>
        <end position="55"/>
    </location>
</feature>
<feature type="domain" description="EGF-like" evidence="12">
    <location>
        <begin position="1181"/>
        <end position="1219"/>
    </location>
</feature>
<evidence type="ECO:0000256" key="4">
    <source>
        <dbReference type="ARBA" id="ARBA00022536"/>
    </source>
</evidence>
<feature type="disulfide bond" evidence="10">
    <location>
        <begin position="122"/>
        <end position="131"/>
    </location>
</feature>
<feature type="domain" description="EGF-like" evidence="12">
    <location>
        <begin position="58"/>
        <end position="94"/>
    </location>
</feature>
<feature type="disulfide bond" evidence="10">
    <location>
        <begin position="8"/>
        <end position="17"/>
    </location>
</feature>
<dbReference type="InterPro" id="IPR001881">
    <property type="entry name" value="EGF-like_Ca-bd_dom"/>
</dbReference>
<dbReference type="PANTHER" id="PTHR24040">
    <property type="entry name" value="LAMININ G-LIKE DOMAIN-CONTAINING PROTEIN"/>
    <property type="match status" value="1"/>
</dbReference>
<dbReference type="PROSITE" id="PS50026">
    <property type="entry name" value="EGF_3"/>
    <property type="match status" value="13"/>
</dbReference>
<dbReference type="PRINTS" id="PR00011">
    <property type="entry name" value="EGFLAMININ"/>
</dbReference>
<dbReference type="GO" id="GO:0005509">
    <property type="term" value="F:calcium ion binding"/>
    <property type="evidence" value="ECO:0007669"/>
    <property type="project" value="InterPro"/>
</dbReference>
<sequence>MGSYACNCTAGWMGSKCTEDINECSNLTCGNNATCTNTYGSYVCNCTNGWMGKNCTEDIDECLNSTCGNNATCINTMGSYACNCTAGWMGSNCTEDINECSYLKCGNNATCTNIIGSYVCNCTSGWKGRNCTEDVNECLKSMCGNNATCTNTMGSYVCNCTSGWIGSNCTEDIDECLKRPCENGGICKNIAGTFICNCSTGWRGSTCSEYQAFSLIYGSNAGDSVLTGTDDDCSPVISSSLQFPIYGVLYREIYVCSNGIVSFLKPVTTPTPARNDVELIQHSYLAPYFTDLDLRINVSSGGGTIYYHAYDIIKNQTLGTHGNVLQARDFVRNTESDQTSFTPTFLLLVTWDRVQGYPASSRKNESISFHVILVSDGLNTFVLYVYVRGQMLLQHSEVFIGYAFEISNTLKKDLNSFTTRALTIDSNVETNGLKGVLYYRLTPVEFQLSSDQLVCLSWWSEYRNNKDYYERMNDDMPSCPCSMNWLWWDNSFGSYYFQDNYTYCAVVRPSWSYSPHGKTCCYNVTTEQYQQTAPTAGGFLQYHKITNSKQYQAVDLRMKDYCCNRTKLCNLYYELRPVSRCYSTFPFFFAIFWGDPHIETLDKKKFTFNGWGEYTLVSLETTNATFYLQSRTSRAEKANGNLTDATIFSAFAAKDKLGSNVQVELNDRKDGLIIYAKSHENLSSFVDFTRDFADMTKEFDVQDEYISLSRDDATKTLTAVFSNGISFNVSVGVRMLSVSVVLPTEFKGRTRGLLGNFDGNPDNDFMFDNGTILSSNISERQIFNYGQTWEVNATKSVFIYPLGKNHSDFHYRNFVPKFLDEANIEKVVNAKKTCGEDNQECIFDLVFTENEAVANNTRRLEAQASTGQAEIANTIPTITGNNTVYVQVGQTVYVRANASDDGPFTYNLLYNTANATYNVQKDHSVVVSFVVKNEDPVSVSITAQDQLAVQSPALTLDIYLCTGCTNHGNCDFTQQRADNRSTSKFKYAVCICTPYWQGENCERDFNGCASTPCSPLRTCIDNPAPIHQSLNRAYNCSACPKGYVDGVVDPSKCIDINECNTSSHGCAQTCVNTDGNYYCACNNSFRLHLNGKDCQDINECQEGISHCDQDCNNTYGGYICTCKAGYNYNITKIQCVEDNRFEACDKINCSLADGCTKDGYGNASCFCRAGYSLTNENTCKDIDECMQNVCPQTCENSIGSFKCKCISGYTLGNDGTSCIPCSYPFYGTNCSNTCTCGRGADKCDPVKGCVCIRGWTGRNCDKDVNECTDNPDICVDTLKSCMNSIGSYTCTCISGYKAVNNTCLDINECHDPTLNDCEQICNNTLGGYTCSCGSGYNVDAQSKTKCKDIDECETRQSGCEQVCENSLGRFSCSCYFGYKLQTDRRACEIDENPCKTYANLHCSQICRVDRVNKTAVCGCIQGFKLGVDNQTCIDINECTDLNGTLNYCGMKRNCKNTNGTYICSCDTGFKLENDQRTCTACDNFHYGTNCAKECNCGVGSDKCDKVTGCVCKNGWIGDKCDTDQDECSNVGICSGGNIYCRNSPGSYQCVCKTGYAIDVSGLCRDINECTLNSVNDCEQLCTNTDGSYICSCQPGFLKNGTKCNDINECNGSNDCSQICTNTLGNYRCSCYEGFLLNTTDRRTCFPEDKCSSSNVTTCELKHALCISRNGSAQCYCPKGYEKDSQGYCIDVDECKKFPLPCSENCTNVNGSYICFCRPGKEITTDGMTCIECQVGKYGDGCAKNCSCNATNTEKCDLVNGSCTCKSGWEGQMCNANVNECNNRTICPEHSNCIDLLGSFLCECYNGFTKTAEGFCAPCQGNRYGNNCKEHCSCVVANTRICDNVNGTCNCAEGWRGLNCSNDVDECTSLNTTQCTGKHEICLNTFGSYICSCSTGFAVDADRGCIDIDECLEGTDTCVQGCNNTLGNYKCVCNPGYSGDGISCVEINECNTSPCKNGGNCTNTDGSYFCNCSIGWQGINCNVDVNECTNNPCVNGGNCTNQNGSYRCNCTSGWSGSNCSYDIDECFERTASCQQACENNNGSYNCSCYLGFRGNGYDCIPDAAKYSETIVLKFNFTLPLHESLNESNTYKKYSKAVNDTIWEYFHGKLGNDFESVEIIRITYGSLNVEFRITTQNKDTVKGFLIKNVADVYKATFVIDNFNVSVASALIGNLTVNETTDQCLLYTALTQPCPNDYTCIIEGKGPTCRKNYHHDDKFELVVGLGVGIPLGILFVLIIVVVVIYCARIRKKEDLSLSSSNEERSRVTLEGFVPFGIPTKMSSLSHNNPFTGQSKSYLDMASVMPQHAVSATTDQQFPQSHPGYDTEYEGHAYKDDDDKQRELNFSWDFILNSLNPNQKYEIQRPRTEISPNPLYGAHV</sequence>
<keyword evidence="3" id="KW-0964">Secreted</keyword>
<feature type="domain" description="EGF-like" evidence="12">
    <location>
        <begin position="1"/>
        <end position="18"/>
    </location>
</feature>
<evidence type="ECO:0000256" key="8">
    <source>
        <dbReference type="ARBA" id="ARBA00023157"/>
    </source>
</evidence>
<dbReference type="Pfam" id="PF06119">
    <property type="entry name" value="NIDO"/>
    <property type="match status" value="1"/>
</dbReference>
<feature type="domain" description="EGF-like" evidence="12">
    <location>
        <begin position="96"/>
        <end position="132"/>
    </location>
</feature>
<dbReference type="EMBL" id="JAEAOA010001337">
    <property type="protein sequence ID" value="KAK3597085.1"/>
    <property type="molecule type" value="Genomic_DNA"/>
</dbReference>
<evidence type="ECO:0000256" key="10">
    <source>
        <dbReference type="PROSITE-ProRule" id="PRU00076"/>
    </source>
</evidence>
<evidence type="ECO:0000256" key="7">
    <source>
        <dbReference type="ARBA" id="ARBA00023136"/>
    </source>
</evidence>
<feature type="domain" description="EGF-like" evidence="12">
    <location>
        <begin position="1906"/>
        <end position="1944"/>
    </location>
</feature>
<dbReference type="InterPro" id="IPR051145">
    <property type="entry name" value="GAS-SHBG-PROS"/>
</dbReference>
<dbReference type="Pfam" id="PF25024">
    <property type="entry name" value="EGF_TEN"/>
    <property type="match status" value="1"/>
</dbReference>
<feature type="disulfide bond" evidence="10">
    <location>
        <begin position="198"/>
        <end position="207"/>
    </location>
</feature>
<feature type="domain" description="EGF-like" evidence="12">
    <location>
        <begin position="1945"/>
        <end position="1981"/>
    </location>
</feature>
<organism evidence="15 16">
    <name type="scientific">Potamilus streckersoni</name>
    <dbReference type="NCBI Taxonomy" id="2493646"/>
    <lineage>
        <taxon>Eukaryota</taxon>
        <taxon>Metazoa</taxon>
        <taxon>Spiralia</taxon>
        <taxon>Lophotrochozoa</taxon>
        <taxon>Mollusca</taxon>
        <taxon>Bivalvia</taxon>
        <taxon>Autobranchia</taxon>
        <taxon>Heteroconchia</taxon>
        <taxon>Palaeoheterodonta</taxon>
        <taxon>Unionida</taxon>
        <taxon>Unionoidea</taxon>
        <taxon>Unionidae</taxon>
        <taxon>Ambleminae</taxon>
        <taxon>Lampsilini</taxon>
        <taxon>Potamilus</taxon>
    </lineage>
</organism>
<dbReference type="SMART" id="SM00179">
    <property type="entry name" value="EGF_CA"/>
    <property type="match status" value="24"/>
</dbReference>
<evidence type="ECO:0000256" key="3">
    <source>
        <dbReference type="ARBA" id="ARBA00022525"/>
    </source>
</evidence>
<dbReference type="InterPro" id="IPR003886">
    <property type="entry name" value="NIDO_dom"/>
</dbReference>
<evidence type="ECO:0000256" key="2">
    <source>
        <dbReference type="ARBA" id="ARBA00004613"/>
    </source>
</evidence>
<protein>
    <submittedName>
        <fullName evidence="15">Uncharacterized protein</fullName>
    </submittedName>
</protein>
<feature type="domain" description="VWFD" evidence="14">
    <location>
        <begin position="588"/>
        <end position="797"/>
    </location>
</feature>
<evidence type="ECO:0000313" key="16">
    <source>
        <dbReference type="Proteomes" id="UP001195483"/>
    </source>
</evidence>
<dbReference type="InterPro" id="IPR049883">
    <property type="entry name" value="NOTCH1_EGF-like"/>
</dbReference>
<evidence type="ECO:0000256" key="9">
    <source>
        <dbReference type="ARBA" id="ARBA00023180"/>
    </source>
</evidence>
<evidence type="ECO:0000259" key="14">
    <source>
        <dbReference type="PROSITE" id="PS51233"/>
    </source>
</evidence>
<dbReference type="PROSITE" id="PS01186">
    <property type="entry name" value="EGF_2"/>
    <property type="match status" value="17"/>
</dbReference>
<feature type="disulfide bond" evidence="10">
    <location>
        <begin position="160"/>
        <end position="169"/>
    </location>
</feature>
<dbReference type="InterPro" id="IPR000742">
    <property type="entry name" value="EGF"/>
</dbReference>
<feature type="transmembrane region" description="Helical" evidence="11">
    <location>
        <begin position="2218"/>
        <end position="2244"/>
    </location>
</feature>
<keyword evidence="7 11" id="KW-0472">Membrane</keyword>
<evidence type="ECO:0000259" key="12">
    <source>
        <dbReference type="PROSITE" id="PS50026"/>
    </source>
</evidence>
<feature type="domain" description="EGF-like" evidence="12">
    <location>
        <begin position="1434"/>
        <end position="1475"/>
    </location>
</feature>
<dbReference type="Gene3D" id="2.170.300.10">
    <property type="entry name" value="Tie2 ligand-binding domain superfamily"/>
    <property type="match status" value="1"/>
</dbReference>
<dbReference type="PANTHER" id="PTHR24040:SF13">
    <property type="entry name" value="FIBROPELLIN-1"/>
    <property type="match status" value="1"/>
</dbReference>
<gene>
    <name evidence="15" type="ORF">CHS0354_022093</name>
</gene>
<dbReference type="SUPFAM" id="SSF57184">
    <property type="entry name" value="Growth factor receptor domain"/>
    <property type="match status" value="7"/>
</dbReference>
<keyword evidence="4 10" id="KW-0245">EGF-like domain</keyword>
<evidence type="ECO:0000256" key="1">
    <source>
        <dbReference type="ARBA" id="ARBA00004370"/>
    </source>
</evidence>
<dbReference type="InterPro" id="IPR000152">
    <property type="entry name" value="EGF-type_Asp/Asn_hydroxyl_site"/>
</dbReference>
<accession>A0AAE0SSW5</accession>
<evidence type="ECO:0000313" key="15">
    <source>
        <dbReference type="EMBL" id="KAK3597085.1"/>
    </source>
</evidence>
<dbReference type="SMART" id="SM00181">
    <property type="entry name" value="EGF"/>
    <property type="match status" value="31"/>
</dbReference>
<feature type="domain" description="AMOP" evidence="13">
    <location>
        <begin position="447"/>
        <end position="576"/>
    </location>
</feature>
<feature type="domain" description="EGF-like" evidence="12">
    <location>
        <begin position="172"/>
        <end position="208"/>
    </location>
</feature>
<feature type="domain" description="EGF-like" evidence="12">
    <location>
        <begin position="1776"/>
        <end position="1816"/>
    </location>
</feature>
<dbReference type="InterPro" id="IPR001846">
    <property type="entry name" value="VWF_type-D"/>
</dbReference>
<evidence type="ECO:0000256" key="11">
    <source>
        <dbReference type="SAM" id="Phobius"/>
    </source>
</evidence>
<evidence type="ECO:0000259" key="13">
    <source>
        <dbReference type="PROSITE" id="PS50856"/>
    </source>
</evidence>
<dbReference type="PROSITE" id="PS00022">
    <property type="entry name" value="EGF_1"/>
    <property type="match status" value="9"/>
</dbReference>
<dbReference type="PROSITE" id="PS50856">
    <property type="entry name" value="AMOP"/>
    <property type="match status" value="1"/>
</dbReference>
<dbReference type="PROSITE" id="PS01187">
    <property type="entry name" value="EGF_CA"/>
    <property type="match status" value="8"/>
</dbReference>
<dbReference type="PROSITE" id="PS00010">
    <property type="entry name" value="ASX_HYDROXYL"/>
    <property type="match status" value="18"/>
</dbReference>
<evidence type="ECO:0000256" key="6">
    <source>
        <dbReference type="ARBA" id="ARBA00022737"/>
    </source>
</evidence>
<dbReference type="InterPro" id="IPR005533">
    <property type="entry name" value="AMOP_dom"/>
</dbReference>
<dbReference type="FunFam" id="2.10.25.10:FF:000005">
    <property type="entry name" value="Fibrillin 2"/>
    <property type="match status" value="2"/>
</dbReference>
<name>A0AAE0SSW5_9BIVA</name>
<dbReference type="SMART" id="SM00216">
    <property type="entry name" value="VWD"/>
    <property type="match status" value="1"/>
</dbReference>
<keyword evidence="8 10" id="KW-1015">Disulfide bond</keyword>
<dbReference type="CDD" id="cd00054">
    <property type="entry name" value="EGF_CA"/>
    <property type="match status" value="13"/>
</dbReference>
<comment type="subcellular location">
    <subcellularLocation>
        <location evidence="1">Membrane</location>
    </subcellularLocation>
    <subcellularLocation>
        <location evidence="2">Secreted</location>
    </subcellularLocation>
</comment>
<dbReference type="SUPFAM" id="SSF57196">
    <property type="entry name" value="EGF/Laminin"/>
    <property type="match status" value="4"/>
</dbReference>
<proteinExistence type="predicted"/>
<evidence type="ECO:0000256" key="5">
    <source>
        <dbReference type="ARBA" id="ARBA00022729"/>
    </source>
</evidence>
<dbReference type="PROSITE" id="PS51233">
    <property type="entry name" value="VWFD"/>
    <property type="match status" value="1"/>
</dbReference>
<keyword evidence="9" id="KW-0325">Glycoprotein</keyword>
<feature type="disulfide bond" evidence="10">
    <location>
        <begin position="84"/>
        <end position="93"/>
    </location>
</feature>
<reference evidence="15" key="3">
    <citation type="submission" date="2023-05" db="EMBL/GenBank/DDBJ databases">
        <authorList>
            <person name="Smith C.H."/>
        </authorList>
    </citation>
    <scope>NUCLEOTIDE SEQUENCE</scope>
    <source>
        <strain evidence="15">CHS0354</strain>
        <tissue evidence="15">Mantle</tissue>
    </source>
</reference>
<dbReference type="Gene3D" id="2.10.25.10">
    <property type="entry name" value="Laminin"/>
    <property type="match status" value="24"/>
</dbReference>
<dbReference type="GO" id="GO:0016020">
    <property type="term" value="C:membrane"/>
    <property type="evidence" value="ECO:0007669"/>
    <property type="project" value="UniProtKB-SubCell"/>
</dbReference>
<dbReference type="InterPro" id="IPR018097">
    <property type="entry name" value="EGF_Ca-bd_CS"/>
</dbReference>
<reference evidence="15" key="2">
    <citation type="journal article" date="2021" name="Genome Biol. Evol.">
        <title>Developing a high-quality reference genome for a parasitic bivalve with doubly uniparental inheritance (Bivalvia: Unionida).</title>
        <authorList>
            <person name="Smith C.H."/>
        </authorList>
    </citation>
    <scope>NUCLEOTIDE SEQUENCE</scope>
    <source>
        <strain evidence="15">CHS0354</strain>
        <tissue evidence="15">Mantle</tissue>
    </source>
</reference>
<feature type="domain" description="EGF-like" evidence="12">
    <location>
        <begin position="134"/>
        <end position="170"/>
    </location>
</feature>
<dbReference type="GO" id="GO:0005576">
    <property type="term" value="C:extracellular region"/>
    <property type="evidence" value="ECO:0007669"/>
    <property type="project" value="UniProtKB-SubCell"/>
</dbReference>
<comment type="caution">
    <text evidence="10">Lacks conserved residue(s) required for the propagation of feature annotation.</text>
</comment>
<keyword evidence="11" id="KW-0812">Transmembrane</keyword>
<comment type="caution">
    <text evidence="15">The sequence shown here is derived from an EMBL/GenBank/DDBJ whole genome shotgun (WGS) entry which is preliminary data.</text>
</comment>
<dbReference type="InterPro" id="IPR009030">
    <property type="entry name" value="Growth_fac_rcpt_cys_sf"/>
</dbReference>
<dbReference type="FunFam" id="2.10.25.10:FF:000125">
    <property type="entry name" value="Neurogenic locus notch protein-like"/>
    <property type="match status" value="1"/>
</dbReference>
<keyword evidence="11" id="KW-1133">Transmembrane helix</keyword>
<keyword evidence="6" id="KW-0677">Repeat</keyword>
<dbReference type="FunFam" id="2.10.25.10:FF:000173">
    <property type="entry name" value="Neurogenic locus notch protein 2"/>
    <property type="match status" value="4"/>
</dbReference>
<dbReference type="FunFam" id="2.10.25.10:FF:000038">
    <property type="entry name" value="Fibrillin 2"/>
    <property type="match status" value="1"/>
</dbReference>
<dbReference type="GO" id="GO:0007160">
    <property type="term" value="P:cell-matrix adhesion"/>
    <property type="evidence" value="ECO:0007669"/>
    <property type="project" value="InterPro"/>
</dbReference>
<feature type="domain" description="EGF-like" evidence="12">
    <location>
        <begin position="20"/>
        <end position="56"/>
    </location>
</feature>
<dbReference type="FunFam" id="2.10.25.10:FF:000066">
    <property type="entry name" value="FAT atypical cadherin 4"/>
    <property type="match status" value="2"/>
</dbReference>